<dbReference type="Gene3D" id="3.90.190.10">
    <property type="entry name" value="Protein tyrosine phosphatase superfamily"/>
    <property type="match status" value="1"/>
</dbReference>
<gene>
    <name evidence="2" type="ORF">KIH39_03910</name>
</gene>
<organism evidence="2 3">
    <name type="scientific">Telmatocola sphagniphila</name>
    <dbReference type="NCBI Taxonomy" id="1123043"/>
    <lineage>
        <taxon>Bacteria</taxon>
        <taxon>Pseudomonadati</taxon>
        <taxon>Planctomycetota</taxon>
        <taxon>Planctomycetia</taxon>
        <taxon>Gemmatales</taxon>
        <taxon>Gemmataceae</taxon>
    </lineage>
</organism>
<dbReference type="InterPro" id="IPR055214">
    <property type="entry name" value="PTP-NADK"/>
</dbReference>
<protein>
    <submittedName>
        <fullName evidence="2">Tyrosine-protein phosphatase</fullName>
    </submittedName>
</protein>
<evidence type="ECO:0000313" key="2">
    <source>
        <dbReference type="EMBL" id="QVL33071.1"/>
    </source>
</evidence>
<dbReference type="Pfam" id="PF22741">
    <property type="entry name" value="PTP-NADK"/>
    <property type="match status" value="1"/>
</dbReference>
<dbReference type="EMBL" id="CP074694">
    <property type="protein sequence ID" value="QVL33071.1"/>
    <property type="molecule type" value="Genomic_DNA"/>
</dbReference>
<name>A0A8E6EZ51_9BACT</name>
<dbReference type="AlphaFoldDB" id="A0A8E6EZ51"/>
<accession>A0A8E6EZ51</accession>
<dbReference type="InterPro" id="IPR016130">
    <property type="entry name" value="Tyr_Pase_AS"/>
</dbReference>
<proteinExistence type="predicted"/>
<dbReference type="KEGG" id="tsph:KIH39_03910"/>
<feature type="domain" description="DSP-PTPase phosphatase fused to NAD+ Kinase" evidence="1">
    <location>
        <begin position="57"/>
        <end position="152"/>
    </location>
</feature>
<dbReference type="InterPro" id="IPR029021">
    <property type="entry name" value="Prot-tyrosine_phosphatase-like"/>
</dbReference>
<reference evidence="2" key="1">
    <citation type="submission" date="2021-05" db="EMBL/GenBank/DDBJ databases">
        <title>Complete genome sequence of the cellulolytic planctomycete Telmatocola sphagniphila SP2T and characterization of the first cellulase from planctomycetes.</title>
        <authorList>
            <person name="Rakitin A.L."/>
            <person name="Beletsky A.V."/>
            <person name="Naumoff D.G."/>
            <person name="Kulichevskaya I.S."/>
            <person name="Mardanov A.V."/>
            <person name="Ravin N.V."/>
            <person name="Dedysh S.N."/>
        </authorList>
    </citation>
    <scope>NUCLEOTIDE SEQUENCE</scope>
    <source>
        <strain evidence="2">SP2T</strain>
    </source>
</reference>
<dbReference type="SUPFAM" id="SSF52799">
    <property type="entry name" value="(Phosphotyrosine protein) phosphatases II"/>
    <property type="match status" value="1"/>
</dbReference>
<sequence>MKLIAPNLVSSRKQLAWPLSYQRLKWASLAALLTVLGLLLWEVLHVLAGWNTHTVIDKQLYRSAQLSEAKLREFASENGIKTIVNLRGFNGWEGWYQAESKVAAELGISQEDLTTSANVFPNPNEMRKLVEIYDRSERPLLVHCRRGSDRTGLATGIFLLLYTNANLSDVRWNCSPRYGHFRAMTTARMDEFFDFYEEYLQSIQKEHSPEIFRDWILTKYEPGHFLGNLKLPPQPEWKRDQTLCFIAQAENLSSMPWKMSAGRFVGVHLCYQVNDEAGEIVYKDVAGLFDRVVQPGESVDLEICLPAIKKAGTYYLHFELTGEKHIAFSKIGWQPIVWKFEIR</sequence>
<dbReference type="RefSeq" id="WP_213497961.1">
    <property type="nucleotide sequence ID" value="NZ_CP074694.1"/>
</dbReference>
<dbReference type="Proteomes" id="UP000676194">
    <property type="component" value="Chromosome"/>
</dbReference>
<dbReference type="PROSITE" id="PS00383">
    <property type="entry name" value="TYR_PHOSPHATASE_1"/>
    <property type="match status" value="1"/>
</dbReference>
<evidence type="ECO:0000259" key="1">
    <source>
        <dbReference type="Pfam" id="PF22741"/>
    </source>
</evidence>
<keyword evidence="3" id="KW-1185">Reference proteome</keyword>
<evidence type="ECO:0000313" key="3">
    <source>
        <dbReference type="Proteomes" id="UP000676194"/>
    </source>
</evidence>